<reference evidence="1 2" key="1">
    <citation type="journal article" date="2018" name="Sci. Rep.">
        <title>Comparative genomics provides insights into the lifestyle and reveals functional heterogeneity of dark septate endophytic fungi.</title>
        <authorList>
            <person name="Knapp D.G."/>
            <person name="Nemeth J.B."/>
            <person name="Barry K."/>
            <person name="Hainaut M."/>
            <person name="Henrissat B."/>
            <person name="Johnson J."/>
            <person name="Kuo A."/>
            <person name="Lim J.H.P."/>
            <person name="Lipzen A."/>
            <person name="Nolan M."/>
            <person name="Ohm R.A."/>
            <person name="Tamas L."/>
            <person name="Grigoriev I.V."/>
            <person name="Spatafora J.W."/>
            <person name="Nagy L.G."/>
            <person name="Kovacs G.M."/>
        </authorList>
    </citation>
    <scope>NUCLEOTIDE SEQUENCE [LARGE SCALE GENOMIC DNA]</scope>
    <source>
        <strain evidence="1 2">DSE2036</strain>
    </source>
</reference>
<gene>
    <name evidence="1" type="ORF">DM02DRAFT_354696</name>
</gene>
<accession>A0A2V1EAV2</accession>
<sequence length="137" mass="14866">MLISFSCARRRSRPAPAAAAENAEEALNRLQQLACLLACFQSSSGRMEVTQVNCETSLQSFPCYPWFKTFDALVFVLGASCTQVSKKVEPNLASNLMLKCTAGHSQHTYIHLDVGVGVWTDEGSKTTLRTCGCATSP</sequence>
<keyword evidence="2" id="KW-1185">Reference proteome</keyword>
<dbReference type="EMBL" id="KZ805305">
    <property type="protein sequence ID" value="PVI07159.1"/>
    <property type="molecule type" value="Genomic_DNA"/>
</dbReference>
<evidence type="ECO:0000313" key="1">
    <source>
        <dbReference type="EMBL" id="PVI07159.1"/>
    </source>
</evidence>
<dbReference type="AlphaFoldDB" id="A0A2V1EAV2"/>
<dbReference type="Proteomes" id="UP000244855">
    <property type="component" value="Unassembled WGS sequence"/>
</dbReference>
<proteinExistence type="predicted"/>
<evidence type="ECO:0000313" key="2">
    <source>
        <dbReference type="Proteomes" id="UP000244855"/>
    </source>
</evidence>
<name>A0A2V1EAV2_9PLEO</name>
<organism evidence="1 2">
    <name type="scientific">Periconia macrospinosa</name>
    <dbReference type="NCBI Taxonomy" id="97972"/>
    <lineage>
        <taxon>Eukaryota</taxon>
        <taxon>Fungi</taxon>
        <taxon>Dikarya</taxon>
        <taxon>Ascomycota</taxon>
        <taxon>Pezizomycotina</taxon>
        <taxon>Dothideomycetes</taxon>
        <taxon>Pleosporomycetidae</taxon>
        <taxon>Pleosporales</taxon>
        <taxon>Massarineae</taxon>
        <taxon>Periconiaceae</taxon>
        <taxon>Periconia</taxon>
    </lineage>
</organism>
<protein>
    <submittedName>
        <fullName evidence="1">Uncharacterized protein</fullName>
    </submittedName>
</protein>